<dbReference type="GO" id="GO:0046394">
    <property type="term" value="P:carboxylic acid biosynthetic process"/>
    <property type="evidence" value="ECO:0007669"/>
    <property type="project" value="UniProtKB-ARBA"/>
</dbReference>
<dbReference type="SUPFAM" id="SSF56752">
    <property type="entry name" value="D-aminoacid aminotransferase-like PLP-dependent enzymes"/>
    <property type="match status" value="1"/>
</dbReference>
<dbReference type="InterPro" id="IPR018300">
    <property type="entry name" value="Aminotrans_IV_CS"/>
</dbReference>
<dbReference type="PANTHER" id="PTHR42743:SF11">
    <property type="entry name" value="AMINODEOXYCHORISMATE LYASE"/>
    <property type="match status" value="1"/>
</dbReference>
<comment type="similarity">
    <text evidence="2 4">Belongs to the class-IV pyridoxal-phosphate-dependent aminotransferase family.</text>
</comment>
<dbReference type="FunFam" id="3.20.10.10:FF:000002">
    <property type="entry name" value="D-alanine aminotransferase"/>
    <property type="match status" value="1"/>
</dbReference>
<keyword evidence="6" id="KW-0456">Lyase</keyword>
<evidence type="ECO:0000313" key="7">
    <source>
        <dbReference type="Proteomes" id="UP000215546"/>
    </source>
</evidence>
<dbReference type="RefSeq" id="WP_094208816.1">
    <property type="nucleotide sequence ID" value="NZ_CAUPKI010000004.1"/>
</dbReference>
<dbReference type="AlphaFoldDB" id="A0A233VHC6"/>
<comment type="cofactor">
    <cofactor evidence="1 5">
        <name>pyridoxal 5'-phosphate</name>
        <dbReference type="ChEBI" id="CHEBI:597326"/>
    </cofactor>
</comment>
<evidence type="ECO:0000256" key="3">
    <source>
        <dbReference type="ARBA" id="ARBA00022898"/>
    </source>
</evidence>
<keyword evidence="3 5" id="KW-0663">Pyridoxal phosphate</keyword>
<dbReference type="Proteomes" id="UP000215546">
    <property type="component" value="Unassembled WGS sequence"/>
</dbReference>
<dbReference type="PROSITE" id="PS00770">
    <property type="entry name" value="AA_TRANSFER_CLASS_4"/>
    <property type="match status" value="1"/>
</dbReference>
<evidence type="ECO:0000313" key="6">
    <source>
        <dbReference type="EMBL" id="OXZ31780.1"/>
    </source>
</evidence>
<evidence type="ECO:0000256" key="4">
    <source>
        <dbReference type="RuleBase" id="RU004106"/>
    </source>
</evidence>
<accession>A0A233VHC6</accession>
<evidence type="ECO:0000256" key="2">
    <source>
        <dbReference type="ARBA" id="ARBA00009320"/>
    </source>
</evidence>
<dbReference type="EMBL" id="NDYE01000014">
    <property type="protein sequence ID" value="OXZ31780.1"/>
    <property type="molecule type" value="Genomic_DNA"/>
</dbReference>
<dbReference type="Gene3D" id="3.30.470.10">
    <property type="match status" value="1"/>
</dbReference>
<dbReference type="Pfam" id="PF01063">
    <property type="entry name" value="Aminotran_4"/>
    <property type="match status" value="1"/>
</dbReference>
<evidence type="ECO:0000256" key="1">
    <source>
        <dbReference type="ARBA" id="ARBA00001933"/>
    </source>
</evidence>
<sequence>MNDGIKYGKGLFETIKVKDSKPIYWEDHIERLENSMNFLGINTDDLRDNIYEKIQNIDLNADCLRIMVLDNNGDYDLFINTRNTDYSDLKYTQGLKLKVLNQLRDKNNPLVYHKTNNYLLNDYLHKELLKEGFDEGVFLNQDGNVTEGTYTNLFFIQENTIITPPVTDGMLPGIFRKKLIEFLETNGYNIIVKSIKLNDIRVMDCCFVTNSLMEMRFVKQINEIMFSKNNLFCELSEKLMKEN</sequence>
<dbReference type="GO" id="GO:0008652">
    <property type="term" value="P:amino acid biosynthetic process"/>
    <property type="evidence" value="ECO:0007669"/>
    <property type="project" value="UniProtKB-ARBA"/>
</dbReference>
<dbReference type="InterPro" id="IPR001544">
    <property type="entry name" value="Aminotrans_IV"/>
</dbReference>
<evidence type="ECO:0000256" key="5">
    <source>
        <dbReference type="RuleBase" id="RU004516"/>
    </source>
</evidence>
<dbReference type="Gene3D" id="3.20.10.10">
    <property type="entry name" value="D-amino Acid Aminotransferase, subunit A, domain 2"/>
    <property type="match status" value="1"/>
</dbReference>
<gene>
    <name evidence="6" type="ORF">B9N55_07155</name>
</gene>
<protein>
    <submittedName>
        <fullName evidence="6">4-amino-4-deoxychorismate lyase</fullName>
    </submittedName>
</protein>
<dbReference type="GO" id="GO:0005829">
    <property type="term" value="C:cytosol"/>
    <property type="evidence" value="ECO:0007669"/>
    <property type="project" value="TreeGrafter"/>
</dbReference>
<dbReference type="PANTHER" id="PTHR42743">
    <property type="entry name" value="AMINO-ACID AMINOTRANSFERASE"/>
    <property type="match status" value="1"/>
</dbReference>
<reference evidence="7" key="1">
    <citation type="submission" date="2017-04" db="EMBL/GenBank/DDBJ databases">
        <title>Finegoldia magna isolated from orthopedic joint implant-associated infections.</title>
        <authorList>
            <person name="Bjorklund S."/>
            <person name="Bruggemann H."/>
            <person name="Jensen A."/>
            <person name="Hellmark B."/>
            <person name="Soderquist B."/>
        </authorList>
    </citation>
    <scope>NUCLEOTIDE SEQUENCE [LARGE SCALE GENOMIC DNA]</scope>
    <source>
        <strain evidence="7">12T273</strain>
    </source>
</reference>
<dbReference type="GO" id="GO:0016829">
    <property type="term" value="F:lyase activity"/>
    <property type="evidence" value="ECO:0007669"/>
    <property type="project" value="UniProtKB-KW"/>
</dbReference>
<proteinExistence type="inferred from homology"/>
<dbReference type="InterPro" id="IPR036038">
    <property type="entry name" value="Aminotransferase-like"/>
</dbReference>
<name>A0A233VHC6_FINMA</name>
<organism evidence="6 7">
    <name type="scientific">Finegoldia magna</name>
    <name type="common">Peptostreptococcus magnus</name>
    <dbReference type="NCBI Taxonomy" id="1260"/>
    <lineage>
        <taxon>Bacteria</taxon>
        <taxon>Bacillati</taxon>
        <taxon>Bacillota</taxon>
        <taxon>Tissierellia</taxon>
        <taxon>Tissierellales</taxon>
        <taxon>Peptoniphilaceae</taxon>
        <taxon>Finegoldia</taxon>
    </lineage>
</organism>
<dbReference type="InterPro" id="IPR050571">
    <property type="entry name" value="Class-IV_PLP-Dep_Aminotrnsfr"/>
</dbReference>
<comment type="caution">
    <text evidence="6">The sequence shown here is derived from an EMBL/GenBank/DDBJ whole genome shotgun (WGS) entry which is preliminary data.</text>
</comment>
<dbReference type="InterPro" id="IPR043132">
    <property type="entry name" value="BCAT-like_C"/>
</dbReference>
<dbReference type="InterPro" id="IPR043131">
    <property type="entry name" value="BCAT-like_N"/>
</dbReference>